<dbReference type="EMBL" id="VDBS01000004">
    <property type="protein sequence ID" value="TNB59151.1"/>
    <property type="molecule type" value="Genomic_DNA"/>
</dbReference>
<comment type="caution">
    <text evidence="1">The sequence shown here is derived from an EMBL/GenBank/DDBJ whole genome shotgun (WGS) entry which is preliminary data.</text>
</comment>
<dbReference type="Proteomes" id="UP000306813">
    <property type="component" value="Unassembled WGS sequence"/>
</dbReference>
<accession>A0AAX2UL56</accession>
<name>A0AAX2UL56_9BACT</name>
<protein>
    <submittedName>
        <fullName evidence="1">3-deoxy-8-phosphooctulonate synthase</fullName>
    </submittedName>
</protein>
<feature type="non-terminal residue" evidence="1">
    <location>
        <position position="1"/>
    </location>
</feature>
<proteinExistence type="predicted"/>
<evidence type="ECO:0000313" key="1">
    <source>
        <dbReference type="EMBL" id="TNB59151.1"/>
    </source>
</evidence>
<gene>
    <name evidence="1" type="ORF">FDW42_00295</name>
</gene>
<evidence type="ECO:0000313" key="2">
    <source>
        <dbReference type="Proteomes" id="UP000306813"/>
    </source>
</evidence>
<reference evidence="1 2" key="1">
    <citation type="submission" date="2019-05" db="EMBL/GenBank/DDBJ databases">
        <title>Draft genomes of eight strains of Campylobacter helveticus isolated from cats and a dog in New Zealand.</title>
        <authorList>
            <person name="Bojanic K."/>
            <person name="Midwinter A.C."/>
            <person name="Biggs P.J."/>
            <person name="Acke E."/>
            <person name="Cornelius A.J."/>
            <person name="Marshall J.C."/>
        </authorList>
    </citation>
    <scope>NUCLEOTIDE SEQUENCE [LARGE SCALE GENOMIC DNA]</scope>
    <source>
        <strain evidence="1 2">ACP123b</strain>
    </source>
</reference>
<sequence>EALCDGANMLDIKRLKDCVATLLKIQETIKG</sequence>
<organism evidence="1 2">
    <name type="scientific">Campylobacter helveticus</name>
    <dbReference type="NCBI Taxonomy" id="28898"/>
    <lineage>
        <taxon>Bacteria</taxon>
        <taxon>Pseudomonadati</taxon>
        <taxon>Campylobacterota</taxon>
        <taxon>Epsilonproteobacteria</taxon>
        <taxon>Campylobacterales</taxon>
        <taxon>Campylobacteraceae</taxon>
        <taxon>Campylobacter</taxon>
    </lineage>
</organism>
<dbReference type="AlphaFoldDB" id="A0AAX2UL56"/>